<gene>
    <name evidence="2" type="ORF">AZ78_3889</name>
</gene>
<dbReference type="Proteomes" id="UP000023435">
    <property type="component" value="Unassembled WGS sequence"/>
</dbReference>
<comment type="caution">
    <text evidence="2">The sequence shown here is derived from an EMBL/GenBank/DDBJ whole genome shotgun (WGS) entry which is preliminary data.</text>
</comment>
<keyword evidence="1" id="KW-0732">Signal</keyword>
<reference evidence="2 3" key="1">
    <citation type="journal article" date="2014" name="Genome Announc.">
        <title>Draft Genome Sequence of Lysobacter capsici AZ78, a Bacterium Antagonistic to Plant-Pathogenic Oomycetes.</title>
        <authorList>
            <person name="Puopolo G."/>
            <person name="Sonego P."/>
            <person name="Engelen K."/>
            <person name="Pertot I."/>
        </authorList>
    </citation>
    <scope>NUCLEOTIDE SEQUENCE [LARGE SCALE GENOMIC DNA]</scope>
    <source>
        <strain evidence="2 3">AZ78</strain>
    </source>
</reference>
<sequence>MFFAAAVLAALSLTAIAIARPPTTQTLPGQIAERVAPQHFTAAIPGVAASATTPSWSDTTTAAATGYCLAKHPYQTIHTGGYTPDGFEIVASPGIVGAVRRNFIRQRRDTSVDQGINNSCPQACAQFGKLYGPSYVGASLRQKVAGGALINSGLGDLGALVMTDHDYYLGKTVVAGMWSRGNTWHESDVAQADYCCCQAKAPRLTLPLPR</sequence>
<evidence type="ECO:0000313" key="2">
    <source>
        <dbReference type="EMBL" id="KWS06334.1"/>
    </source>
</evidence>
<evidence type="ECO:0000256" key="1">
    <source>
        <dbReference type="SAM" id="SignalP"/>
    </source>
</evidence>
<dbReference type="AlphaFoldDB" id="A0A108UCB2"/>
<proteinExistence type="predicted"/>
<organism evidence="2 3">
    <name type="scientific">Lysobacter capsici AZ78</name>
    <dbReference type="NCBI Taxonomy" id="1444315"/>
    <lineage>
        <taxon>Bacteria</taxon>
        <taxon>Pseudomonadati</taxon>
        <taxon>Pseudomonadota</taxon>
        <taxon>Gammaproteobacteria</taxon>
        <taxon>Lysobacterales</taxon>
        <taxon>Lysobacteraceae</taxon>
        <taxon>Lysobacter</taxon>
    </lineage>
</organism>
<feature type="chain" id="PRO_5007131898" evidence="1">
    <location>
        <begin position="20"/>
        <end position="210"/>
    </location>
</feature>
<feature type="signal peptide" evidence="1">
    <location>
        <begin position="1"/>
        <end position="19"/>
    </location>
</feature>
<keyword evidence="3" id="KW-1185">Reference proteome</keyword>
<dbReference type="EMBL" id="JAJA02000001">
    <property type="protein sequence ID" value="KWS06334.1"/>
    <property type="molecule type" value="Genomic_DNA"/>
</dbReference>
<accession>A0A108UCB2</accession>
<evidence type="ECO:0000313" key="3">
    <source>
        <dbReference type="Proteomes" id="UP000023435"/>
    </source>
</evidence>
<protein>
    <submittedName>
        <fullName evidence="2">Uncharacterized protein</fullName>
    </submittedName>
</protein>
<name>A0A108UCB2_9GAMM</name>